<evidence type="ECO:0000256" key="6">
    <source>
        <dbReference type="ARBA" id="ARBA00034078"/>
    </source>
</evidence>
<dbReference type="RefSeq" id="WP_046504718.1">
    <property type="nucleotide sequence ID" value="NZ_LN831776.1"/>
</dbReference>
<dbReference type="KEGG" id="pri:PRIO_4488"/>
<evidence type="ECO:0000256" key="1">
    <source>
        <dbReference type="ARBA" id="ARBA00010914"/>
    </source>
</evidence>
<dbReference type="HOGENOM" id="CLU_082632_5_2_9"/>
<evidence type="ECO:0000259" key="7">
    <source>
        <dbReference type="PROSITE" id="PS51085"/>
    </source>
</evidence>
<dbReference type="GO" id="GO:0051537">
    <property type="term" value="F:2 iron, 2 sulfur cluster binding"/>
    <property type="evidence" value="ECO:0007669"/>
    <property type="project" value="UniProtKB-KW"/>
</dbReference>
<evidence type="ECO:0000256" key="4">
    <source>
        <dbReference type="ARBA" id="ARBA00023004"/>
    </source>
</evidence>
<accession>A0A0E4HD79</accession>
<evidence type="ECO:0000313" key="9">
    <source>
        <dbReference type="Proteomes" id="UP000033163"/>
    </source>
</evidence>
<dbReference type="AlphaFoldDB" id="A0A0E4HD79"/>
<dbReference type="STRING" id="483937.AMQ84_19895"/>
<dbReference type="SUPFAM" id="SSF54292">
    <property type="entry name" value="2Fe-2S ferredoxin-like"/>
    <property type="match status" value="1"/>
</dbReference>
<dbReference type="EMBL" id="LN831776">
    <property type="protein sequence ID" value="CQR56890.1"/>
    <property type="molecule type" value="Genomic_DNA"/>
</dbReference>
<evidence type="ECO:0000256" key="3">
    <source>
        <dbReference type="ARBA" id="ARBA00022723"/>
    </source>
</evidence>
<evidence type="ECO:0000256" key="2">
    <source>
        <dbReference type="ARBA" id="ARBA00022714"/>
    </source>
</evidence>
<keyword evidence="3" id="KW-0479">Metal-binding</keyword>
<dbReference type="GO" id="GO:0046872">
    <property type="term" value="F:metal ion binding"/>
    <property type="evidence" value="ECO:0007669"/>
    <property type="project" value="UniProtKB-KW"/>
</dbReference>
<keyword evidence="2" id="KW-0001">2Fe-2S</keyword>
<proteinExistence type="inferred from homology"/>
<dbReference type="PANTHER" id="PTHR23426">
    <property type="entry name" value="FERREDOXIN/ADRENODOXIN"/>
    <property type="match status" value="1"/>
</dbReference>
<dbReference type="PATRIC" id="fig|1073571.4.peg.4812"/>
<keyword evidence="5" id="KW-0411">Iron-sulfur</keyword>
<dbReference type="InterPro" id="IPR012675">
    <property type="entry name" value="Beta-grasp_dom_sf"/>
</dbReference>
<evidence type="ECO:0000256" key="5">
    <source>
        <dbReference type="ARBA" id="ARBA00023014"/>
    </source>
</evidence>
<dbReference type="CDD" id="cd00207">
    <property type="entry name" value="fer2"/>
    <property type="match status" value="1"/>
</dbReference>
<sequence length="122" mass="13393">MKRQKGWVVTFRPDGRTTEVMHGTPLLEAARKAGVALTTRCGGKAGCLMCKVKVEDQFAAGLQPPGDTERRKLGSLLVEGVRLACQAAVWSNVTVHIPEDPLKAAVRRRLEAARRGDEDELW</sequence>
<comment type="cofactor">
    <cofactor evidence="6">
        <name>[2Fe-2S] cluster</name>
        <dbReference type="ChEBI" id="CHEBI:190135"/>
    </cofactor>
</comment>
<dbReference type="InterPro" id="IPR001041">
    <property type="entry name" value="2Fe-2S_ferredoxin-type"/>
</dbReference>
<name>A0A0E4HD79_9BACL</name>
<protein>
    <recommendedName>
        <fullName evidence="7">2Fe-2S ferredoxin-type domain-containing protein</fullName>
    </recommendedName>
</protein>
<dbReference type="GO" id="GO:0140647">
    <property type="term" value="P:P450-containing electron transport chain"/>
    <property type="evidence" value="ECO:0007669"/>
    <property type="project" value="InterPro"/>
</dbReference>
<keyword evidence="4" id="KW-0408">Iron</keyword>
<dbReference type="Proteomes" id="UP000033163">
    <property type="component" value="Chromosome I"/>
</dbReference>
<evidence type="ECO:0000313" key="8">
    <source>
        <dbReference type="EMBL" id="CQR56890.1"/>
    </source>
</evidence>
<dbReference type="InterPro" id="IPR001055">
    <property type="entry name" value="Adrenodoxin-like"/>
</dbReference>
<gene>
    <name evidence="8" type="ORF">PRIO_4488</name>
</gene>
<comment type="similarity">
    <text evidence="1">Belongs to the adrenodoxin/putidaredoxin family.</text>
</comment>
<feature type="domain" description="2Fe-2S ferredoxin-type" evidence="7">
    <location>
        <begin position="7"/>
        <end position="101"/>
    </location>
</feature>
<dbReference type="PROSITE" id="PS51085">
    <property type="entry name" value="2FE2S_FER_2"/>
    <property type="match status" value="1"/>
</dbReference>
<dbReference type="PANTHER" id="PTHR23426:SF65">
    <property type="entry name" value="FERREDOXIN-2, MITOCHONDRIAL"/>
    <property type="match status" value="1"/>
</dbReference>
<organism evidence="8 9">
    <name type="scientific">Paenibacillus riograndensis SBR5</name>
    <dbReference type="NCBI Taxonomy" id="1073571"/>
    <lineage>
        <taxon>Bacteria</taxon>
        <taxon>Bacillati</taxon>
        <taxon>Bacillota</taxon>
        <taxon>Bacilli</taxon>
        <taxon>Bacillales</taxon>
        <taxon>Paenibacillaceae</taxon>
        <taxon>Paenibacillus</taxon>
        <taxon>Paenibacillus sonchi group</taxon>
    </lineage>
</organism>
<dbReference type="GO" id="GO:0009055">
    <property type="term" value="F:electron transfer activity"/>
    <property type="evidence" value="ECO:0007669"/>
    <property type="project" value="TreeGrafter"/>
</dbReference>
<dbReference type="InterPro" id="IPR036010">
    <property type="entry name" value="2Fe-2S_ferredoxin-like_sf"/>
</dbReference>
<reference evidence="9" key="1">
    <citation type="submission" date="2015-03" db="EMBL/GenBank/DDBJ databases">
        <authorList>
            <person name="Wibberg D."/>
        </authorList>
    </citation>
    <scope>NUCLEOTIDE SEQUENCE [LARGE SCALE GENOMIC DNA]</scope>
</reference>
<dbReference type="Pfam" id="PF00111">
    <property type="entry name" value="Fer2"/>
    <property type="match status" value="1"/>
</dbReference>
<dbReference type="Gene3D" id="3.10.20.30">
    <property type="match status" value="1"/>
</dbReference>